<comment type="subcellular location">
    <subcellularLocation>
        <location evidence="2">Cytoplasm</location>
    </subcellularLocation>
</comment>
<feature type="short sequence motif" description="Gly-cisPro motif, important for rejection of L-amino acids" evidence="2">
    <location>
        <begin position="133"/>
        <end position="134"/>
    </location>
</feature>
<dbReference type="FunFam" id="3.50.80.10:FF:000001">
    <property type="entry name" value="D-aminoacyl-tRNA deacylase"/>
    <property type="match status" value="1"/>
</dbReference>
<comment type="catalytic activity">
    <reaction evidence="2">
        <text>a D-aminoacyl-tRNA + H2O = a tRNA + a D-alpha-amino acid + H(+)</text>
        <dbReference type="Rhea" id="RHEA:13953"/>
        <dbReference type="Rhea" id="RHEA-COMP:10123"/>
        <dbReference type="Rhea" id="RHEA-COMP:10124"/>
        <dbReference type="ChEBI" id="CHEBI:15377"/>
        <dbReference type="ChEBI" id="CHEBI:15378"/>
        <dbReference type="ChEBI" id="CHEBI:59871"/>
        <dbReference type="ChEBI" id="CHEBI:78442"/>
        <dbReference type="ChEBI" id="CHEBI:79333"/>
        <dbReference type="EC" id="3.1.1.96"/>
    </reaction>
</comment>
<accession>A0A1I1XJN1</accession>
<dbReference type="PANTHER" id="PTHR10472">
    <property type="entry name" value="D-TYROSYL-TRNA TYR DEACYLASE"/>
    <property type="match status" value="1"/>
</dbReference>
<dbReference type="GO" id="GO:0019478">
    <property type="term" value="P:D-amino acid catabolic process"/>
    <property type="evidence" value="ECO:0007669"/>
    <property type="project" value="UniProtKB-UniRule"/>
</dbReference>
<accession>A0A1H6DP90</accession>
<protein>
    <recommendedName>
        <fullName evidence="2">D-aminoacyl-tRNA deacylase</fullName>
        <shortName evidence="2">DTD</shortName>
        <ecNumber evidence="2">3.1.1.96</ecNumber>
    </recommendedName>
    <alternativeName>
        <fullName evidence="2">Gly-tRNA(Ala) deacylase</fullName>
        <ecNumber evidence="2">3.1.1.-</ecNumber>
    </alternativeName>
</protein>
<dbReference type="GO" id="GO:0051500">
    <property type="term" value="F:D-tyrosyl-tRNA(Tyr) deacylase activity"/>
    <property type="evidence" value="ECO:0007669"/>
    <property type="project" value="TreeGrafter"/>
</dbReference>
<comment type="subunit">
    <text evidence="2">Homodimer.</text>
</comment>
<reference evidence="3" key="1">
    <citation type="submission" date="2016-10" db="EMBL/GenBank/DDBJ databases">
        <authorList>
            <person name="de Groot N.N."/>
        </authorList>
    </citation>
    <scope>NUCLEOTIDE SEQUENCE [LARGE SCALE GENOMIC DNA]</scope>
    <source>
        <strain evidence="3">ATCC 20501</strain>
    </source>
</reference>
<dbReference type="EMBL" id="FNVB01000007">
    <property type="protein sequence ID" value="SEG87177.1"/>
    <property type="molecule type" value="Genomic_DNA"/>
</dbReference>
<evidence type="ECO:0000313" key="6">
    <source>
        <dbReference type="Proteomes" id="UP000236729"/>
    </source>
</evidence>
<dbReference type="InterPro" id="IPR003732">
    <property type="entry name" value="Daa-tRNA_deacyls_DTD"/>
</dbReference>
<dbReference type="EC" id="3.1.1.-" evidence="2"/>
<gene>
    <name evidence="2" type="primary">dtd</name>
    <name evidence="3" type="ORF">SAMN02982929_04755</name>
    <name evidence="4" type="ORF">SAMN05216506_108273</name>
</gene>
<keyword evidence="2" id="KW-0963">Cytoplasm</keyword>
<dbReference type="AlphaFoldDB" id="A0A1H6DP90"/>
<dbReference type="GO" id="GO:0043908">
    <property type="term" value="F:Ser(Gly)-tRNA(Ala) hydrolase activity"/>
    <property type="evidence" value="ECO:0007669"/>
    <property type="project" value="UniProtKB-UniRule"/>
</dbReference>
<comment type="function">
    <text evidence="2">An aminoacyl-tRNA editing enzyme that deacylates mischarged D-aminoacyl-tRNAs. Also deacylates mischarged glycyl-tRNA(Ala), protecting cells against glycine mischarging by AlaRS. Acts via tRNA-based rather than protein-based catalysis; rejects L-amino acids rather than detecting D-amino acids in the active site. By recycling D-aminoacyl-tRNA to D-amino acids and free tRNA molecules, this enzyme counteracts the toxicity associated with the formation of D-aminoacyl-tRNA entities in vivo and helps enforce protein L-homochirality.</text>
</comment>
<proteinExistence type="inferred from homology"/>
<dbReference type="RefSeq" id="WP_093355152.1">
    <property type="nucleotide sequence ID" value="NZ_FNVB01000007.1"/>
</dbReference>
<dbReference type="InterPro" id="IPR023509">
    <property type="entry name" value="DTD-like_sf"/>
</dbReference>
<comment type="domain">
    <text evidence="2">A Gly-cisPro motif from one monomer fits into the active site of the other monomer to allow specific chiral rejection of L-amino acids.</text>
</comment>
<reference evidence="5 6" key="2">
    <citation type="submission" date="2016-10" db="EMBL/GenBank/DDBJ databases">
        <authorList>
            <person name="Varghese N."/>
            <person name="Submissions S."/>
        </authorList>
    </citation>
    <scope>NUCLEOTIDE SEQUENCE [LARGE SCALE GENOMIC DNA]</scope>
    <source>
        <strain evidence="6">ATCC 20501</strain>
        <strain evidence="4 5">CGMCC 4.3529</strain>
    </source>
</reference>
<dbReference type="EMBL" id="FOME01000008">
    <property type="protein sequence ID" value="SFE07599.1"/>
    <property type="molecule type" value="Genomic_DNA"/>
</dbReference>
<keyword evidence="2" id="KW-0378">Hydrolase</keyword>
<sequence>MRAIATRVTRASVTVDGVVAGKIEEPGLLVLLGVTHSDGREEVVKMARKLHEIRALRDEESCATTGAPLLVVSQFTLYGSTRKGRRPSWTEAARPEHAEPLVEAVVAELRERGARVATGVFGAMMSVESVNDGPFTLLVEV</sequence>
<dbReference type="HAMAP" id="MF_00518">
    <property type="entry name" value="Deacylase_Dtd"/>
    <property type="match status" value="1"/>
</dbReference>
<comment type="similarity">
    <text evidence="1 2">Belongs to the DTD family.</text>
</comment>
<keyword evidence="5" id="KW-1185">Reference proteome</keyword>
<name>A0A1H6DP90_9PSEU</name>
<evidence type="ECO:0000256" key="2">
    <source>
        <dbReference type="HAMAP-Rule" id="MF_00518"/>
    </source>
</evidence>
<dbReference type="Proteomes" id="UP000199690">
    <property type="component" value="Unassembled WGS sequence"/>
</dbReference>
<dbReference type="GO" id="GO:0106026">
    <property type="term" value="F:Gly-tRNA(Ala) deacylase activity"/>
    <property type="evidence" value="ECO:0007669"/>
    <property type="project" value="UniProtKB-UniRule"/>
</dbReference>
<organism evidence="3 6">
    <name type="scientific">Saccharopolyspora kobensis</name>
    <dbReference type="NCBI Taxonomy" id="146035"/>
    <lineage>
        <taxon>Bacteria</taxon>
        <taxon>Bacillati</taxon>
        <taxon>Actinomycetota</taxon>
        <taxon>Actinomycetes</taxon>
        <taxon>Pseudonocardiales</taxon>
        <taxon>Pseudonocardiaceae</taxon>
        <taxon>Saccharopolyspora</taxon>
    </lineage>
</organism>
<dbReference type="PANTHER" id="PTHR10472:SF5">
    <property type="entry name" value="D-AMINOACYL-TRNA DEACYLASE 1"/>
    <property type="match status" value="1"/>
</dbReference>
<dbReference type="NCBIfam" id="TIGR00256">
    <property type="entry name" value="D-aminoacyl-tRNA deacylase"/>
    <property type="match status" value="1"/>
</dbReference>
<evidence type="ECO:0000313" key="3">
    <source>
        <dbReference type="EMBL" id="SEG87177.1"/>
    </source>
</evidence>
<keyword evidence="2" id="KW-0694">RNA-binding</keyword>
<evidence type="ECO:0000313" key="5">
    <source>
        <dbReference type="Proteomes" id="UP000199690"/>
    </source>
</evidence>
<dbReference type="GO" id="GO:0005737">
    <property type="term" value="C:cytoplasm"/>
    <property type="evidence" value="ECO:0007669"/>
    <property type="project" value="UniProtKB-SubCell"/>
</dbReference>
<dbReference type="Proteomes" id="UP000236729">
    <property type="component" value="Unassembled WGS sequence"/>
</dbReference>
<dbReference type="Gene3D" id="3.50.80.10">
    <property type="entry name" value="D-tyrosyl-tRNA(Tyr) deacylase"/>
    <property type="match status" value="1"/>
</dbReference>
<dbReference type="Pfam" id="PF02580">
    <property type="entry name" value="Tyr_Deacylase"/>
    <property type="match status" value="1"/>
</dbReference>
<dbReference type="GO" id="GO:0000049">
    <property type="term" value="F:tRNA binding"/>
    <property type="evidence" value="ECO:0007669"/>
    <property type="project" value="UniProtKB-UniRule"/>
</dbReference>
<dbReference type="EC" id="3.1.1.96" evidence="2"/>
<dbReference type="SMR" id="A0A1H6DP90"/>
<keyword evidence="2" id="KW-0820">tRNA-binding</keyword>
<evidence type="ECO:0000313" key="4">
    <source>
        <dbReference type="EMBL" id="SFE07599.1"/>
    </source>
</evidence>
<dbReference type="SUPFAM" id="SSF69500">
    <property type="entry name" value="DTD-like"/>
    <property type="match status" value="1"/>
</dbReference>
<evidence type="ECO:0000256" key="1">
    <source>
        <dbReference type="ARBA" id="ARBA00009673"/>
    </source>
</evidence>
<comment type="catalytic activity">
    <reaction evidence="2">
        <text>glycyl-tRNA(Ala) + H2O = tRNA(Ala) + glycine + H(+)</text>
        <dbReference type="Rhea" id="RHEA:53744"/>
        <dbReference type="Rhea" id="RHEA-COMP:9657"/>
        <dbReference type="Rhea" id="RHEA-COMP:13640"/>
        <dbReference type="ChEBI" id="CHEBI:15377"/>
        <dbReference type="ChEBI" id="CHEBI:15378"/>
        <dbReference type="ChEBI" id="CHEBI:57305"/>
        <dbReference type="ChEBI" id="CHEBI:78442"/>
        <dbReference type="ChEBI" id="CHEBI:78522"/>
    </reaction>
</comment>